<dbReference type="GO" id="GO:0022857">
    <property type="term" value="F:transmembrane transporter activity"/>
    <property type="evidence" value="ECO:0007669"/>
    <property type="project" value="UniProtKB-UniRule"/>
</dbReference>
<gene>
    <name evidence="2" type="ORF">GCM10011322_16800</name>
</gene>
<comment type="similarity">
    <text evidence="1">Belongs to the vitamin uptake transporter (VUT/ECF) (TC 2.A.88) family. Q precursor transporter subfamily.</text>
</comment>
<dbReference type="GO" id="GO:0005886">
    <property type="term" value="C:plasma membrane"/>
    <property type="evidence" value="ECO:0007669"/>
    <property type="project" value="UniProtKB-SubCell"/>
</dbReference>
<evidence type="ECO:0000256" key="1">
    <source>
        <dbReference type="HAMAP-Rule" id="MF_02088"/>
    </source>
</evidence>
<comment type="subcellular location">
    <subcellularLocation>
        <location evidence="1">Cell inner membrane</location>
        <topology evidence="1">Multi-pass membrane protein</topology>
    </subcellularLocation>
</comment>
<dbReference type="NCBIfam" id="TIGR00697">
    <property type="entry name" value="queuosine precursor transporter"/>
    <property type="match status" value="2"/>
</dbReference>
<feature type="transmembrane region" description="Helical" evidence="1">
    <location>
        <begin position="47"/>
        <end position="65"/>
    </location>
</feature>
<keyword evidence="1" id="KW-0997">Cell inner membrane</keyword>
<evidence type="ECO:0000313" key="2">
    <source>
        <dbReference type="EMBL" id="GGK30859.1"/>
    </source>
</evidence>
<keyword evidence="3" id="KW-1185">Reference proteome</keyword>
<reference evidence="2 3" key="1">
    <citation type="journal article" date="2014" name="Int. J. Syst. Evol. Microbiol.">
        <title>Complete genome sequence of Corynebacterium casei LMG S-19264T (=DSM 44701T), isolated from a smear-ripened cheese.</title>
        <authorList>
            <consortium name="US DOE Joint Genome Institute (JGI-PGF)"/>
            <person name="Walter F."/>
            <person name="Albersmeier A."/>
            <person name="Kalinowski J."/>
            <person name="Ruckert C."/>
        </authorList>
    </citation>
    <scope>NUCLEOTIDE SEQUENCE [LARGE SCALE GENOMIC DNA]</scope>
    <source>
        <strain evidence="2 3">CGMCC 1.9161</strain>
    </source>
</reference>
<feature type="transmembrane region" description="Helical" evidence="1">
    <location>
        <begin position="77"/>
        <end position="93"/>
    </location>
</feature>
<proteinExistence type="inferred from homology"/>
<keyword evidence="1" id="KW-0812">Transmembrane</keyword>
<comment type="function">
    <text evidence="1">Involved in the import of queuosine (Q) precursors, required for Q precursor salvage.</text>
</comment>
<name>A0A917V3G6_9HYPH</name>
<dbReference type="Proteomes" id="UP000600449">
    <property type="component" value="Unassembled WGS sequence"/>
</dbReference>
<dbReference type="PANTHER" id="PTHR34300:SF1">
    <property type="entry name" value="QUEUOSINE PRECURSOR TRANSPORTER"/>
    <property type="match status" value="1"/>
</dbReference>
<protein>
    <recommendedName>
        <fullName evidence="1">Probable queuosine precursor transporter</fullName>
        <shortName evidence="1">Q precursor transporter</shortName>
    </recommendedName>
</protein>
<feature type="transmembrane region" description="Helical" evidence="1">
    <location>
        <begin position="99"/>
        <end position="119"/>
    </location>
</feature>
<keyword evidence="1" id="KW-1003">Cell membrane</keyword>
<dbReference type="AlphaFoldDB" id="A0A917V3G6"/>
<keyword evidence="1" id="KW-0472">Membrane</keyword>
<feature type="transmembrane region" description="Helical" evidence="1">
    <location>
        <begin position="126"/>
        <end position="149"/>
    </location>
</feature>
<organism evidence="2 3">
    <name type="scientific">Salinarimonas ramus</name>
    <dbReference type="NCBI Taxonomy" id="690164"/>
    <lineage>
        <taxon>Bacteria</taxon>
        <taxon>Pseudomonadati</taxon>
        <taxon>Pseudomonadota</taxon>
        <taxon>Alphaproteobacteria</taxon>
        <taxon>Hyphomicrobiales</taxon>
        <taxon>Salinarimonadaceae</taxon>
        <taxon>Salinarimonas</taxon>
    </lineage>
</organism>
<comment type="caution">
    <text evidence="2">The sequence shown here is derived from an EMBL/GenBank/DDBJ whole genome shotgun (WGS) entry which is preliminary data.</text>
</comment>
<keyword evidence="1" id="KW-0813">Transport</keyword>
<keyword evidence="1" id="KW-1133">Transmembrane helix</keyword>
<feature type="transmembrane region" description="Helical" evidence="1">
    <location>
        <begin position="185"/>
        <end position="203"/>
    </location>
</feature>
<dbReference type="EMBL" id="BMMF01000004">
    <property type="protein sequence ID" value="GGK30859.1"/>
    <property type="molecule type" value="Genomic_DNA"/>
</dbReference>
<dbReference type="HAMAP" id="MF_02088">
    <property type="entry name" value="Q_prec_transport"/>
    <property type="match status" value="1"/>
</dbReference>
<evidence type="ECO:0000313" key="3">
    <source>
        <dbReference type="Proteomes" id="UP000600449"/>
    </source>
</evidence>
<accession>A0A917V3G6</accession>
<feature type="transmembrane region" description="Helical" evidence="1">
    <location>
        <begin position="16"/>
        <end position="35"/>
    </location>
</feature>
<dbReference type="Pfam" id="PF02592">
    <property type="entry name" value="Vut_1"/>
    <property type="match status" value="1"/>
</dbReference>
<dbReference type="InterPro" id="IPR003744">
    <property type="entry name" value="YhhQ"/>
</dbReference>
<dbReference type="RefSeq" id="WP_373290561.1">
    <property type="nucleotide sequence ID" value="NZ_BMMF01000004.1"/>
</dbReference>
<sequence length="216" mass="22993">MNAMRRDTTRPDDRTLLLVAVAAMAVVVLSSNILVQHPIQALGLQDWLTWGAFTYPFAFLVTDLANRRFGPAGARKVVYAGFALAVALSIYLATPRIAIASGIAFLSAQLVDVAIFNALRAKAWWLAPLTSSILASALDTALFFSLAFYCGPVLGGETISGLLGSVGIADECIALPWQTLALADWAVKLAIAAVALVPYGAIVSRMRRYEDLHGAA</sequence>
<dbReference type="PANTHER" id="PTHR34300">
    <property type="entry name" value="QUEUOSINE PRECURSOR TRANSPORTER-RELATED"/>
    <property type="match status" value="1"/>
</dbReference>